<comment type="caution">
    <text evidence="1">The sequence shown here is derived from an EMBL/GenBank/DDBJ whole genome shotgun (WGS) entry which is preliminary data.</text>
</comment>
<name>A0A2U3D893_SULT2</name>
<accession>A0A2U3D893</accession>
<keyword evidence="2" id="KW-1185">Reference proteome</keyword>
<sequence>MNQIYNVKWSESGLTELARMYGYPSEVKERIYNDSLKRLKHTPIQMARPIPFGEWEGYWARMGLYQVTLIFEVDDHNQTIWIDGIKHKRQDLYWRKSLQSEKNSDQ</sequence>
<gene>
    <name evidence="1" type="ORF">BM613_08535</name>
</gene>
<proteinExistence type="predicted"/>
<dbReference type="EMBL" id="MPDK01000012">
    <property type="protein sequence ID" value="PWI57507.1"/>
    <property type="molecule type" value="Genomic_DNA"/>
</dbReference>
<dbReference type="Gene3D" id="3.30.2310.20">
    <property type="entry name" value="RelE-like"/>
    <property type="match status" value="1"/>
</dbReference>
<dbReference type="OrthoDB" id="2969143at2"/>
<dbReference type="RefSeq" id="WP_109430770.1">
    <property type="nucleotide sequence ID" value="NZ_MPDK01000012.1"/>
</dbReference>
<evidence type="ECO:0000313" key="2">
    <source>
        <dbReference type="Proteomes" id="UP000245380"/>
    </source>
</evidence>
<evidence type="ECO:0008006" key="3">
    <source>
        <dbReference type="Google" id="ProtNLM"/>
    </source>
</evidence>
<organism evidence="1 2">
    <name type="scientific">Sulfoacidibacillus thermotolerans</name>
    <name type="common">Acidibacillus sulfuroxidans</name>
    <dbReference type="NCBI Taxonomy" id="1765684"/>
    <lineage>
        <taxon>Bacteria</taxon>
        <taxon>Bacillati</taxon>
        <taxon>Bacillota</taxon>
        <taxon>Bacilli</taxon>
        <taxon>Bacillales</taxon>
        <taxon>Alicyclobacillaceae</taxon>
        <taxon>Sulfoacidibacillus</taxon>
    </lineage>
</organism>
<evidence type="ECO:0000313" key="1">
    <source>
        <dbReference type="EMBL" id="PWI57507.1"/>
    </source>
</evidence>
<dbReference type="AlphaFoldDB" id="A0A2U3D893"/>
<reference evidence="1 2" key="1">
    <citation type="submission" date="2016-11" db="EMBL/GenBank/DDBJ databases">
        <title>Comparative genomics of Acidibacillus ferroxidans species.</title>
        <authorList>
            <person name="Oliveira G."/>
            <person name="Nunes G."/>
            <person name="Oliveira R."/>
            <person name="Araujo F."/>
            <person name="Salim A."/>
            <person name="Scholte L."/>
            <person name="Morais D."/>
            <person name="Nancucheo I."/>
            <person name="Johnson D.B."/>
            <person name="Grail B."/>
            <person name="Bittencourt J."/>
            <person name="Valadares R."/>
        </authorList>
    </citation>
    <scope>NUCLEOTIDE SEQUENCE [LARGE SCALE GENOMIC DNA]</scope>
    <source>
        <strain evidence="1 2">Y002</strain>
    </source>
</reference>
<dbReference type="InterPro" id="IPR035093">
    <property type="entry name" value="RelE/ParE_toxin_dom_sf"/>
</dbReference>
<protein>
    <recommendedName>
        <fullName evidence="3">Plasmid stabilization protein</fullName>
    </recommendedName>
</protein>
<dbReference type="Proteomes" id="UP000245380">
    <property type="component" value="Unassembled WGS sequence"/>
</dbReference>